<name>A0A1G7Z158_9RHOO</name>
<dbReference type="Gene3D" id="3.40.50.920">
    <property type="match status" value="1"/>
</dbReference>
<keyword evidence="6" id="KW-1185">Reference proteome</keyword>
<feature type="domain" description="Transketolase-like pyrimidine-binding" evidence="4">
    <location>
        <begin position="7"/>
        <end position="172"/>
    </location>
</feature>
<dbReference type="Gene3D" id="3.40.50.970">
    <property type="match status" value="1"/>
</dbReference>
<dbReference type="OrthoDB" id="8732661at2"/>
<dbReference type="SUPFAM" id="SSF52922">
    <property type="entry name" value="TK C-terminal domain-like"/>
    <property type="match status" value="1"/>
</dbReference>
<sequence>MTILDKLSTRDAFGEALLRVADARQNVLAFAADTAKSMGLGPMAAKYPDRVIDVGIAETNMMTAAAGAASVGNLVFAATYSVFSSMRTAEEVRTFIAYPNLNVKVVGGMGGLAGTYEGVTHQATEDIGMMRCIPNLAVVVPADASSTEVITEKLAEFPGPVYLRLGRYAVPKVFDDNYKFVLGKANVIKDSGSDATIICNGVMVGRALQAEKLIAEKGYSVRIVEMATVKPIDKEEIVKSAMLTGCVVTAEEHNVIGGLGAAVAEVIATLCPVPMKIVGINDTFGESGHHEELLDKYGLSVGDIVENVLEVIKSKKCTK</sequence>
<accession>A0A1G7Z158</accession>
<dbReference type="EMBL" id="FNCY01000003">
    <property type="protein sequence ID" value="SDH02512.1"/>
    <property type="molecule type" value="Genomic_DNA"/>
</dbReference>
<dbReference type="InterPro" id="IPR005475">
    <property type="entry name" value="Transketolase-like_Pyr-bd"/>
</dbReference>
<dbReference type="PANTHER" id="PTHR43825">
    <property type="entry name" value="PYRUVATE DEHYDROGENASE E1 COMPONENT"/>
    <property type="match status" value="1"/>
</dbReference>
<dbReference type="InterPro" id="IPR051157">
    <property type="entry name" value="PDH/Transketolase"/>
</dbReference>
<proteinExistence type="inferred from homology"/>
<evidence type="ECO:0000313" key="6">
    <source>
        <dbReference type="Proteomes" id="UP000198607"/>
    </source>
</evidence>
<dbReference type="STRING" id="83767.SAMN05660652_01045"/>
<evidence type="ECO:0000313" key="5">
    <source>
        <dbReference type="EMBL" id="SDH02512.1"/>
    </source>
</evidence>
<dbReference type="InterPro" id="IPR009014">
    <property type="entry name" value="Transketo_C/PFOR_II"/>
</dbReference>
<dbReference type="FunFam" id="3.40.50.970:FF:000129">
    <property type="entry name" value="Transketolase"/>
    <property type="match status" value="1"/>
</dbReference>
<gene>
    <name evidence="5" type="ORF">SAMN05660652_01045</name>
</gene>
<evidence type="ECO:0000256" key="2">
    <source>
        <dbReference type="ARBA" id="ARBA00007131"/>
    </source>
</evidence>
<evidence type="ECO:0000259" key="4">
    <source>
        <dbReference type="SMART" id="SM00861"/>
    </source>
</evidence>
<dbReference type="AlphaFoldDB" id="A0A1G7Z158"/>
<dbReference type="PANTHER" id="PTHR43825:SF1">
    <property type="entry name" value="TRANSKETOLASE-LIKE PYRIMIDINE-BINDING DOMAIN-CONTAINING PROTEIN"/>
    <property type="match status" value="1"/>
</dbReference>
<evidence type="ECO:0000256" key="1">
    <source>
        <dbReference type="ARBA" id="ARBA00001964"/>
    </source>
</evidence>
<keyword evidence="3" id="KW-0786">Thiamine pyrophosphate</keyword>
<comment type="cofactor">
    <cofactor evidence="1">
        <name>thiamine diphosphate</name>
        <dbReference type="ChEBI" id="CHEBI:58937"/>
    </cofactor>
</comment>
<evidence type="ECO:0000256" key="3">
    <source>
        <dbReference type="ARBA" id="ARBA00023052"/>
    </source>
</evidence>
<dbReference type="SUPFAM" id="SSF52518">
    <property type="entry name" value="Thiamin diphosphate-binding fold (THDP-binding)"/>
    <property type="match status" value="1"/>
</dbReference>
<reference evidence="5 6" key="1">
    <citation type="submission" date="2016-10" db="EMBL/GenBank/DDBJ databases">
        <authorList>
            <person name="de Groot N.N."/>
        </authorList>
    </citation>
    <scope>NUCLEOTIDE SEQUENCE [LARGE SCALE GENOMIC DNA]</scope>
    <source>
        <strain evidence="5 6">DSM 5885</strain>
    </source>
</reference>
<organism evidence="5 6">
    <name type="scientific">Propionivibrio dicarboxylicus</name>
    <dbReference type="NCBI Taxonomy" id="83767"/>
    <lineage>
        <taxon>Bacteria</taxon>
        <taxon>Pseudomonadati</taxon>
        <taxon>Pseudomonadota</taxon>
        <taxon>Betaproteobacteria</taxon>
        <taxon>Rhodocyclales</taxon>
        <taxon>Rhodocyclaceae</taxon>
        <taxon>Propionivibrio</taxon>
    </lineage>
</organism>
<dbReference type="Pfam" id="PF02779">
    <property type="entry name" value="Transket_pyr"/>
    <property type="match status" value="1"/>
</dbReference>
<dbReference type="RefSeq" id="WP_091934797.1">
    <property type="nucleotide sequence ID" value="NZ_FNCY01000003.1"/>
</dbReference>
<dbReference type="Proteomes" id="UP000198607">
    <property type="component" value="Unassembled WGS sequence"/>
</dbReference>
<dbReference type="CDD" id="cd07033">
    <property type="entry name" value="TPP_PYR_DXS_TK_like"/>
    <property type="match status" value="1"/>
</dbReference>
<protein>
    <submittedName>
        <fullName evidence="5">Transketolase</fullName>
    </submittedName>
</protein>
<dbReference type="Pfam" id="PF02780">
    <property type="entry name" value="Transketolase_C"/>
    <property type="match status" value="1"/>
</dbReference>
<comment type="similarity">
    <text evidence="2">Belongs to the transketolase family.</text>
</comment>
<dbReference type="InterPro" id="IPR029061">
    <property type="entry name" value="THDP-binding"/>
</dbReference>
<dbReference type="SMART" id="SM00861">
    <property type="entry name" value="Transket_pyr"/>
    <property type="match status" value="1"/>
</dbReference>
<dbReference type="InterPro" id="IPR033248">
    <property type="entry name" value="Transketolase_C"/>
</dbReference>